<comment type="caution">
    <text evidence="2">The sequence shown here is derived from an EMBL/GenBank/DDBJ whole genome shotgun (WGS) entry which is preliminary data.</text>
</comment>
<gene>
    <name evidence="2" type="ORF">PHMEG_00011524</name>
</gene>
<feature type="compositionally biased region" description="Basic and acidic residues" evidence="1">
    <location>
        <begin position="1"/>
        <end position="12"/>
    </location>
</feature>
<sequence length="207" mass="22789">MDDASSEHDDTQHGANYNPDDGVDNQDDDDVQGGDSVPSAPKRRRTSISSHSDAPATQSTATSSTPSKPHAVHQPACFLDYAPNKAGGIQPLKQRFILADVQALLATEPSTTMFENHVKRLVLHSYSALAHRARMALDKYIRFMEENASGFWHGAHEFAIDTATQGGADMQRECKRQWDALAQTVETKQRECVTEGVPSTIFWDAAY</sequence>
<feature type="region of interest" description="Disordered" evidence="1">
    <location>
        <begin position="1"/>
        <end position="72"/>
    </location>
</feature>
<dbReference type="EMBL" id="NBNE01001232">
    <property type="protein sequence ID" value="OWZ14928.1"/>
    <property type="molecule type" value="Genomic_DNA"/>
</dbReference>
<protein>
    <submittedName>
        <fullName evidence="2">Uncharacterized protein</fullName>
    </submittedName>
</protein>
<feature type="compositionally biased region" description="Low complexity" evidence="1">
    <location>
        <begin position="54"/>
        <end position="69"/>
    </location>
</feature>
<accession>A0A225WCG3</accession>
<evidence type="ECO:0000256" key="1">
    <source>
        <dbReference type="SAM" id="MobiDB-lite"/>
    </source>
</evidence>
<evidence type="ECO:0000313" key="3">
    <source>
        <dbReference type="Proteomes" id="UP000198211"/>
    </source>
</evidence>
<organism evidence="2 3">
    <name type="scientific">Phytophthora megakarya</name>
    <dbReference type="NCBI Taxonomy" id="4795"/>
    <lineage>
        <taxon>Eukaryota</taxon>
        <taxon>Sar</taxon>
        <taxon>Stramenopiles</taxon>
        <taxon>Oomycota</taxon>
        <taxon>Peronosporomycetes</taxon>
        <taxon>Peronosporales</taxon>
        <taxon>Peronosporaceae</taxon>
        <taxon>Phytophthora</taxon>
    </lineage>
</organism>
<dbReference type="Proteomes" id="UP000198211">
    <property type="component" value="Unassembled WGS sequence"/>
</dbReference>
<name>A0A225WCG3_9STRA</name>
<evidence type="ECO:0000313" key="2">
    <source>
        <dbReference type="EMBL" id="OWZ14928.1"/>
    </source>
</evidence>
<keyword evidence="3" id="KW-1185">Reference proteome</keyword>
<dbReference type="AlphaFoldDB" id="A0A225WCG3"/>
<proteinExistence type="predicted"/>
<feature type="compositionally biased region" description="Acidic residues" evidence="1">
    <location>
        <begin position="21"/>
        <end position="32"/>
    </location>
</feature>
<reference evidence="3" key="1">
    <citation type="submission" date="2017-03" db="EMBL/GenBank/DDBJ databases">
        <title>Phytopthora megakarya and P. palmivora, two closely related causual agents of cacao black pod achieved similar genome size and gene model numbers by different mechanisms.</title>
        <authorList>
            <person name="Ali S."/>
            <person name="Shao J."/>
            <person name="Larry D.J."/>
            <person name="Kronmiller B."/>
            <person name="Shen D."/>
            <person name="Strem M.D."/>
            <person name="Melnick R.L."/>
            <person name="Guiltinan M.J."/>
            <person name="Tyler B.M."/>
            <person name="Meinhardt L.W."/>
            <person name="Bailey B.A."/>
        </authorList>
    </citation>
    <scope>NUCLEOTIDE SEQUENCE [LARGE SCALE GENOMIC DNA]</scope>
    <source>
        <strain evidence="3">zdho120</strain>
    </source>
</reference>